<keyword evidence="5" id="KW-0539">Nucleus</keyword>
<dbReference type="EMBL" id="SPLM01000147">
    <property type="protein sequence ID" value="TMW55433.1"/>
    <property type="molecule type" value="Genomic_DNA"/>
</dbReference>
<dbReference type="PROSITE" id="PS50294">
    <property type="entry name" value="WD_REPEATS_REGION"/>
    <property type="match status" value="1"/>
</dbReference>
<dbReference type="OrthoDB" id="371245at2759"/>
<dbReference type="Pfam" id="PF00400">
    <property type="entry name" value="WD40"/>
    <property type="match status" value="2"/>
</dbReference>
<dbReference type="GO" id="GO:0036265">
    <property type="term" value="P:RNA (guanine-N7)-methylation"/>
    <property type="evidence" value="ECO:0007669"/>
    <property type="project" value="InterPro"/>
</dbReference>
<comment type="caution">
    <text evidence="8">The sequence shown here is derived from an EMBL/GenBank/DDBJ whole genome shotgun (WGS) entry which is preliminary data.</text>
</comment>
<evidence type="ECO:0000256" key="4">
    <source>
        <dbReference type="ARBA" id="ARBA00022737"/>
    </source>
</evidence>
<evidence type="ECO:0008006" key="10">
    <source>
        <dbReference type="Google" id="ProtNLM"/>
    </source>
</evidence>
<keyword evidence="3" id="KW-0819">tRNA processing</keyword>
<keyword evidence="9" id="KW-1185">Reference proteome</keyword>
<evidence type="ECO:0000256" key="5">
    <source>
        <dbReference type="ARBA" id="ARBA00023242"/>
    </source>
</evidence>
<evidence type="ECO:0000256" key="3">
    <source>
        <dbReference type="ARBA" id="ARBA00022694"/>
    </source>
</evidence>
<dbReference type="InterPro" id="IPR019775">
    <property type="entry name" value="WD40_repeat_CS"/>
</dbReference>
<evidence type="ECO:0000313" key="9">
    <source>
        <dbReference type="Proteomes" id="UP000794436"/>
    </source>
</evidence>
<evidence type="ECO:0000256" key="6">
    <source>
        <dbReference type="PROSITE-ProRule" id="PRU00221"/>
    </source>
</evidence>
<dbReference type="InterPro" id="IPR036322">
    <property type="entry name" value="WD40_repeat_dom_sf"/>
</dbReference>
<dbReference type="SMART" id="SM00320">
    <property type="entry name" value="WD40"/>
    <property type="match status" value="2"/>
</dbReference>
<keyword evidence="4" id="KW-0677">Repeat</keyword>
<keyword evidence="2 6" id="KW-0853">WD repeat</keyword>
<dbReference type="PROSITE" id="PS00678">
    <property type="entry name" value="WD_REPEATS_1"/>
    <property type="match status" value="1"/>
</dbReference>
<feature type="region of interest" description="Disordered" evidence="7">
    <location>
        <begin position="50"/>
        <end position="77"/>
    </location>
</feature>
<dbReference type="Proteomes" id="UP000794436">
    <property type="component" value="Unassembled WGS sequence"/>
</dbReference>
<dbReference type="GO" id="GO:0043527">
    <property type="term" value="C:tRNA methyltransferase complex"/>
    <property type="evidence" value="ECO:0007669"/>
    <property type="project" value="TreeGrafter"/>
</dbReference>
<reference evidence="8" key="1">
    <citation type="submission" date="2019-03" db="EMBL/GenBank/DDBJ databases">
        <title>Long read genome sequence of the mycoparasitic Pythium oligandrum ATCC 38472 isolated from sugarbeet rhizosphere.</title>
        <authorList>
            <person name="Gaulin E."/>
        </authorList>
    </citation>
    <scope>NUCLEOTIDE SEQUENCE</scope>
    <source>
        <strain evidence="8">ATCC 38472_TT</strain>
    </source>
</reference>
<comment type="subcellular location">
    <subcellularLocation>
        <location evidence="1">Nucleus</location>
    </subcellularLocation>
</comment>
<protein>
    <recommendedName>
        <fullName evidence="10">WD repeat-containing protein 4 homolog</fullName>
    </recommendedName>
</protein>
<dbReference type="InterPro" id="IPR015943">
    <property type="entry name" value="WD40/YVTN_repeat-like_dom_sf"/>
</dbReference>
<dbReference type="GO" id="GO:0005829">
    <property type="term" value="C:cytosol"/>
    <property type="evidence" value="ECO:0007669"/>
    <property type="project" value="TreeGrafter"/>
</dbReference>
<dbReference type="SUPFAM" id="SSF50978">
    <property type="entry name" value="WD40 repeat-like"/>
    <property type="match status" value="1"/>
</dbReference>
<evidence type="ECO:0000256" key="2">
    <source>
        <dbReference type="ARBA" id="ARBA00022574"/>
    </source>
</evidence>
<evidence type="ECO:0000256" key="7">
    <source>
        <dbReference type="SAM" id="MobiDB-lite"/>
    </source>
</evidence>
<evidence type="ECO:0000313" key="8">
    <source>
        <dbReference type="EMBL" id="TMW55433.1"/>
    </source>
</evidence>
<evidence type="ECO:0000256" key="1">
    <source>
        <dbReference type="ARBA" id="ARBA00004123"/>
    </source>
</evidence>
<dbReference type="GO" id="GO:0006400">
    <property type="term" value="P:tRNA modification"/>
    <property type="evidence" value="ECO:0007669"/>
    <property type="project" value="TreeGrafter"/>
</dbReference>
<dbReference type="Gene3D" id="2.130.10.10">
    <property type="entry name" value="YVTN repeat-like/Quinoprotein amine dehydrogenase"/>
    <property type="match status" value="1"/>
</dbReference>
<dbReference type="GO" id="GO:0005634">
    <property type="term" value="C:nucleus"/>
    <property type="evidence" value="ECO:0007669"/>
    <property type="project" value="UniProtKB-SubCell"/>
</dbReference>
<dbReference type="PANTHER" id="PTHR16288:SF0">
    <property type="entry name" value="TRNA (GUANINE-N(7)-)-METHYLTRANSFERASE NON-CATALYTIC SUBUNIT WDR4"/>
    <property type="match status" value="1"/>
</dbReference>
<feature type="repeat" description="WD" evidence="6">
    <location>
        <begin position="209"/>
        <end position="251"/>
    </location>
</feature>
<dbReference type="PANTHER" id="PTHR16288">
    <property type="entry name" value="WD40 REPEAT PROTEIN 4"/>
    <property type="match status" value="1"/>
</dbReference>
<proteinExistence type="predicted"/>
<accession>A0A8K1C303</accession>
<dbReference type="InterPro" id="IPR028884">
    <property type="entry name" value="Trm82"/>
</dbReference>
<name>A0A8K1C303_PYTOL</name>
<gene>
    <name evidence="8" type="ORF">Poli38472_010315</name>
</gene>
<sequence>MTNGVVLTAARDALALIRHTTLLLLTLTDGQPSLRVTYDLLHELPQHEATASNDAAEGEDEPKEQTQSKQRVTATAFFQPEPEQKDVYALLALLDERKLVHYEANVATNTITVRAVREMQRNSTSMSVSSLRVNEETKHVVIVGEKTGEAVAMPFPHLNRDLRTLLGHTTSMITHMAVNHDRSLLLTADRDEKIRISHFPRTSLVQSYCLGHKASVTRIATSAVTPQLVVSTSLDNSIKLWNVEDGTLYDSQALLKGEDLNAALLNVSLAVCPVRNLALVVLNNSELRFFAIENVDGDAFKLVAKDLSPQVRGFVSAHEPSEAVFTPEGSLVLAYRRSPFVRLFDVSSVTASNVGLNERSAHDELTRLRKEAAAIELPKDEDDNADDLEGGLQKKKVKLNEWKSKLPSTN</sequence>
<dbReference type="PROSITE" id="PS50082">
    <property type="entry name" value="WD_REPEATS_2"/>
    <property type="match status" value="1"/>
</dbReference>
<dbReference type="AlphaFoldDB" id="A0A8K1C303"/>
<organism evidence="8 9">
    <name type="scientific">Pythium oligandrum</name>
    <name type="common">Mycoparasitic fungus</name>
    <dbReference type="NCBI Taxonomy" id="41045"/>
    <lineage>
        <taxon>Eukaryota</taxon>
        <taxon>Sar</taxon>
        <taxon>Stramenopiles</taxon>
        <taxon>Oomycota</taxon>
        <taxon>Peronosporomycetes</taxon>
        <taxon>Pythiales</taxon>
        <taxon>Pythiaceae</taxon>
        <taxon>Pythium</taxon>
    </lineage>
</organism>
<dbReference type="InterPro" id="IPR001680">
    <property type="entry name" value="WD40_rpt"/>
</dbReference>